<dbReference type="GO" id="GO:0008984">
    <property type="term" value="F:protein-glutamate methylesterase activity"/>
    <property type="evidence" value="ECO:0007669"/>
    <property type="project" value="UniProtKB-EC"/>
</dbReference>
<keyword evidence="1" id="KW-0378">Hydrolase</keyword>
<keyword evidence="2" id="KW-1185">Reference proteome</keyword>
<sequence length="36" mass="3950">MKIAIVNDMPMAIEALRRALAFEPAHQIIWVASNGA</sequence>
<protein>
    <submittedName>
        <fullName evidence="1">Chemotaxis-specific methylesterase</fullName>
        <ecNumber evidence="1">3.1.1.61</ecNumber>
    </submittedName>
</protein>
<dbReference type="EMBL" id="AEAI01000028">
    <property type="protein sequence ID" value="EGH41015.1"/>
    <property type="molecule type" value="Genomic_DNA"/>
</dbReference>
<gene>
    <name evidence="1" type="ORF">PSYPI_00685</name>
</gene>
<proteinExistence type="predicted"/>
<evidence type="ECO:0000313" key="1">
    <source>
        <dbReference type="EMBL" id="EGH41015.1"/>
    </source>
</evidence>
<dbReference type="HOGENOM" id="CLU_3361661_0_0_6"/>
<reference evidence="1 2" key="1">
    <citation type="journal article" date="2011" name="PLoS Pathog.">
        <title>Dynamic evolution of pathogenicity revealed by sequencing and comparative genomics of 19 Pseudomonas syringae isolates.</title>
        <authorList>
            <person name="Baltrus D.A."/>
            <person name="Nishimura M.T."/>
            <person name="Romanchuk A."/>
            <person name="Chang J.H."/>
            <person name="Mukhtar M.S."/>
            <person name="Cherkis K."/>
            <person name="Roach J."/>
            <person name="Grant S.R."/>
            <person name="Jones C.D."/>
            <person name="Dangl J.L."/>
        </authorList>
    </citation>
    <scope>NUCLEOTIDE SEQUENCE [LARGE SCALE GENOMIC DNA]</scope>
    <source>
        <strain evidence="1 2">1704B</strain>
    </source>
</reference>
<dbReference type="EC" id="3.1.1.61" evidence="1"/>
<comment type="caution">
    <text evidence="1">The sequence shown here is derived from an EMBL/GenBank/DDBJ whole genome shotgun (WGS) entry which is preliminary data.</text>
</comment>
<dbReference type="AlphaFoldDB" id="F3G1R5"/>
<feature type="non-terminal residue" evidence="1">
    <location>
        <position position="36"/>
    </location>
</feature>
<accession>F3G1R5</accession>
<dbReference type="Proteomes" id="UP000004986">
    <property type="component" value="Unassembled WGS sequence"/>
</dbReference>
<name>F3G1R5_PSESJ</name>
<evidence type="ECO:0000313" key="2">
    <source>
        <dbReference type="Proteomes" id="UP000004986"/>
    </source>
</evidence>
<organism evidence="1 2">
    <name type="scientific">Pseudomonas syringae pv. pisi str. 1704B</name>
    <dbReference type="NCBI Taxonomy" id="629263"/>
    <lineage>
        <taxon>Bacteria</taxon>
        <taxon>Pseudomonadati</taxon>
        <taxon>Pseudomonadota</taxon>
        <taxon>Gammaproteobacteria</taxon>
        <taxon>Pseudomonadales</taxon>
        <taxon>Pseudomonadaceae</taxon>
        <taxon>Pseudomonas</taxon>
        <taxon>Pseudomonas syringae</taxon>
    </lineage>
</organism>